<keyword evidence="2" id="KW-1185">Reference proteome</keyword>
<proteinExistence type="predicted"/>
<protein>
    <submittedName>
        <fullName evidence="1">Uncharacterized protein</fullName>
    </submittedName>
</protein>
<name>A0ACB9JGW0_9ASTR</name>
<gene>
    <name evidence="1" type="ORF">L1987_12704</name>
</gene>
<accession>A0ACB9JGW0</accession>
<comment type="caution">
    <text evidence="1">The sequence shown here is derived from an EMBL/GenBank/DDBJ whole genome shotgun (WGS) entry which is preliminary data.</text>
</comment>
<organism evidence="1 2">
    <name type="scientific">Smallanthus sonchifolius</name>
    <dbReference type="NCBI Taxonomy" id="185202"/>
    <lineage>
        <taxon>Eukaryota</taxon>
        <taxon>Viridiplantae</taxon>
        <taxon>Streptophyta</taxon>
        <taxon>Embryophyta</taxon>
        <taxon>Tracheophyta</taxon>
        <taxon>Spermatophyta</taxon>
        <taxon>Magnoliopsida</taxon>
        <taxon>eudicotyledons</taxon>
        <taxon>Gunneridae</taxon>
        <taxon>Pentapetalae</taxon>
        <taxon>asterids</taxon>
        <taxon>campanulids</taxon>
        <taxon>Asterales</taxon>
        <taxon>Asteraceae</taxon>
        <taxon>Asteroideae</taxon>
        <taxon>Heliantheae alliance</taxon>
        <taxon>Millerieae</taxon>
        <taxon>Smallanthus</taxon>
    </lineage>
</organism>
<dbReference type="EMBL" id="CM042021">
    <property type="protein sequence ID" value="KAI3818883.1"/>
    <property type="molecule type" value="Genomic_DNA"/>
</dbReference>
<sequence>MALTKAQDLKINAELYEAMMNQDVAKVINICRGIPKGPLHTLTIHEDTVIHMAIYQKQQNLALKLLDMVSSCDYHKLTWQNSGGNTILHETATNNRTVEVAKEILSRAPMLLNMINKEGETALFYAARHGKTKIYQLLHDEVGRVIDGPDLKTFLRRDDRFTILHIAIISRNYRVAYDIAINHKELIAEKDADGMTALQLLSTIRPEFRPKSSFKRIMFKLIDADVDVLKKEFFFFKKLKKEKHACEWALKIAALLIKEDNSWEKTESWTNNRGSKIHEYARSMSTAKPEQKITTVSEANYHKPDTPLLLATKHDSTEIVREILNRYPQAVEHVDKDGRNILHLAILYRRYEIIDIVEEMEYPLDRLRGRLDKNYNTLLHMVGQKVDELKEDVKHPAEQLKDDQRLYTRVEKICTLLDTTTRNSDEKTASEVFSETNDKLRMEAKEWMCENAKNCSVVAVLIATVAFTSAYTVPGGPDKSGHPVLRHEPMFLLFTLADAISLSASLTAVIIFLNIVTSPFRFKDFGSSLFEKQLTALILLIVAVAMMMVAFAATLVLTISNEATWSDMTLYGVSFFPVIVFMYSYSNYLSIIKDFYKGLKKLKEKVGVSFHKIWDYKPQSTHPVDGIVYLASRSPV</sequence>
<reference evidence="2" key="1">
    <citation type="journal article" date="2022" name="Mol. Ecol. Resour.">
        <title>The genomes of chicory, endive, great burdock and yacon provide insights into Asteraceae palaeo-polyploidization history and plant inulin production.</title>
        <authorList>
            <person name="Fan W."/>
            <person name="Wang S."/>
            <person name="Wang H."/>
            <person name="Wang A."/>
            <person name="Jiang F."/>
            <person name="Liu H."/>
            <person name="Zhao H."/>
            <person name="Xu D."/>
            <person name="Zhang Y."/>
        </authorList>
    </citation>
    <scope>NUCLEOTIDE SEQUENCE [LARGE SCALE GENOMIC DNA]</scope>
    <source>
        <strain evidence="2">cv. Yunnan</strain>
    </source>
</reference>
<reference evidence="1 2" key="2">
    <citation type="journal article" date="2022" name="Mol. Ecol. Resour.">
        <title>The genomes of chicory, endive, great burdock and yacon provide insights into Asteraceae paleo-polyploidization history and plant inulin production.</title>
        <authorList>
            <person name="Fan W."/>
            <person name="Wang S."/>
            <person name="Wang H."/>
            <person name="Wang A."/>
            <person name="Jiang F."/>
            <person name="Liu H."/>
            <person name="Zhao H."/>
            <person name="Xu D."/>
            <person name="Zhang Y."/>
        </authorList>
    </citation>
    <scope>NUCLEOTIDE SEQUENCE [LARGE SCALE GENOMIC DNA]</scope>
    <source>
        <strain evidence="2">cv. Yunnan</strain>
        <tissue evidence="1">Leaves</tissue>
    </source>
</reference>
<dbReference type="Proteomes" id="UP001056120">
    <property type="component" value="Linkage Group LG04"/>
</dbReference>
<evidence type="ECO:0000313" key="1">
    <source>
        <dbReference type="EMBL" id="KAI3818883.1"/>
    </source>
</evidence>
<evidence type="ECO:0000313" key="2">
    <source>
        <dbReference type="Proteomes" id="UP001056120"/>
    </source>
</evidence>